<dbReference type="NCBIfam" id="TIGR00059">
    <property type="entry name" value="L17"/>
    <property type="match status" value="1"/>
</dbReference>
<accession>M1VMQ6</accession>
<dbReference type="STRING" id="280699.M1VMQ6"/>
<dbReference type="GO" id="GO:0006412">
    <property type="term" value="P:translation"/>
    <property type="evidence" value="ECO:0007669"/>
    <property type="project" value="InterPro"/>
</dbReference>
<organism evidence="8 9">
    <name type="scientific">Cyanidioschyzon merolae (strain NIES-3377 / 10D)</name>
    <name type="common">Unicellular red alga</name>
    <dbReference type="NCBI Taxonomy" id="280699"/>
    <lineage>
        <taxon>Eukaryota</taxon>
        <taxon>Rhodophyta</taxon>
        <taxon>Bangiophyceae</taxon>
        <taxon>Cyanidiales</taxon>
        <taxon>Cyanidiaceae</taxon>
        <taxon>Cyanidioschyzon</taxon>
    </lineage>
</organism>
<reference evidence="8 9" key="1">
    <citation type="journal article" date="2004" name="Nature">
        <title>Genome sequence of the ultrasmall unicellular red alga Cyanidioschyzon merolae 10D.</title>
        <authorList>
            <person name="Matsuzaki M."/>
            <person name="Misumi O."/>
            <person name="Shin-i T."/>
            <person name="Maruyama S."/>
            <person name="Takahara M."/>
            <person name="Miyagishima S."/>
            <person name="Mori T."/>
            <person name="Nishida K."/>
            <person name="Yagisawa F."/>
            <person name="Nishida K."/>
            <person name="Yoshida Y."/>
            <person name="Nishimura Y."/>
            <person name="Nakao S."/>
            <person name="Kobayashi T."/>
            <person name="Momoyama Y."/>
            <person name="Higashiyama T."/>
            <person name="Minoda A."/>
            <person name="Sano M."/>
            <person name="Nomoto H."/>
            <person name="Oishi K."/>
            <person name="Hayashi H."/>
            <person name="Ohta F."/>
            <person name="Nishizaka S."/>
            <person name="Haga S."/>
            <person name="Miura S."/>
            <person name="Morishita T."/>
            <person name="Kabeya Y."/>
            <person name="Terasawa K."/>
            <person name="Suzuki Y."/>
            <person name="Ishii Y."/>
            <person name="Asakawa S."/>
            <person name="Takano H."/>
            <person name="Ohta N."/>
            <person name="Kuroiwa H."/>
            <person name="Tanaka K."/>
            <person name="Shimizu N."/>
            <person name="Sugano S."/>
            <person name="Sato N."/>
            <person name="Nozaki H."/>
            <person name="Ogasawara N."/>
            <person name="Kohara Y."/>
            <person name="Kuroiwa T."/>
        </authorList>
    </citation>
    <scope>NUCLEOTIDE SEQUENCE [LARGE SCALE GENOMIC DNA]</scope>
    <source>
        <strain evidence="8 9">10D</strain>
    </source>
</reference>
<dbReference type="FunFam" id="3.90.1030.10:FF:000001">
    <property type="entry name" value="50S ribosomal protein L17"/>
    <property type="match status" value="1"/>
</dbReference>
<dbReference type="GO" id="GO:0003735">
    <property type="term" value="F:structural constituent of ribosome"/>
    <property type="evidence" value="ECO:0007669"/>
    <property type="project" value="InterPro"/>
</dbReference>
<protein>
    <recommendedName>
        <fullName evidence="4">Large ribosomal subunit protein bL17c</fullName>
    </recommendedName>
    <alternativeName>
        <fullName evidence="5">50S ribosomal protein L17, chloroplastic</fullName>
    </alternativeName>
    <alternativeName>
        <fullName evidence="6">CL17</fullName>
    </alternativeName>
</protein>
<dbReference type="InterPro" id="IPR047859">
    <property type="entry name" value="Ribosomal_bL17_CS"/>
</dbReference>
<evidence type="ECO:0000256" key="4">
    <source>
        <dbReference type="ARBA" id="ARBA00072708"/>
    </source>
</evidence>
<dbReference type="Gene3D" id="3.90.1030.10">
    <property type="entry name" value="Ribosomal protein L17"/>
    <property type="match status" value="1"/>
</dbReference>
<dbReference type="SUPFAM" id="SSF64263">
    <property type="entry name" value="Prokaryotic ribosomal protein L17"/>
    <property type="match status" value="1"/>
</dbReference>
<dbReference type="PANTHER" id="PTHR14413:SF16">
    <property type="entry name" value="LARGE RIBOSOMAL SUBUNIT PROTEIN BL17M"/>
    <property type="match status" value="1"/>
</dbReference>
<dbReference type="HOGENOM" id="CLU_074407_2_2_1"/>
<gene>
    <name evidence="8" type="ORF">CYME_CMT508C</name>
</gene>
<reference evidence="8 9" key="2">
    <citation type="journal article" date="2007" name="BMC Biol.">
        <title>A 100%-complete sequence reveals unusually simple genomic features in the hot-spring red alga Cyanidioschyzon merolae.</title>
        <authorList>
            <person name="Nozaki H."/>
            <person name="Takano H."/>
            <person name="Misumi O."/>
            <person name="Terasawa K."/>
            <person name="Matsuzaki M."/>
            <person name="Maruyama S."/>
            <person name="Nishida K."/>
            <person name="Yagisawa F."/>
            <person name="Yoshida Y."/>
            <person name="Fujiwara T."/>
            <person name="Takio S."/>
            <person name="Tamura K."/>
            <person name="Chung S.J."/>
            <person name="Nakamura S."/>
            <person name="Kuroiwa H."/>
            <person name="Tanaka K."/>
            <person name="Sato N."/>
            <person name="Kuroiwa T."/>
        </authorList>
    </citation>
    <scope>NUCLEOTIDE SEQUENCE [LARGE SCALE GENOMIC DNA]</scope>
    <source>
        <strain evidence="8 9">10D</strain>
    </source>
</reference>
<keyword evidence="9" id="KW-1185">Reference proteome</keyword>
<proteinExistence type="inferred from homology"/>
<dbReference type="Pfam" id="PF01196">
    <property type="entry name" value="Ribosomal_L17"/>
    <property type="match status" value="1"/>
</dbReference>
<evidence type="ECO:0000313" key="9">
    <source>
        <dbReference type="Proteomes" id="UP000007014"/>
    </source>
</evidence>
<keyword evidence="2 7" id="KW-0689">Ribosomal protein</keyword>
<dbReference type="RefSeq" id="XP_005539469.1">
    <property type="nucleotide sequence ID" value="XM_005539412.1"/>
</dbReference>
<dbReference type="KEGG" id="cme:CYME_CMT508C"/>
<comment type="similarity">
    <text evidence="1 7">Belongs to the bacterial ribosomal protein bL17 family.</text>
</comment>
<dbReference type="InterPro" id="IPR000456">
    <property type="entry name" value="Ribosomal_bL17"/>
</dbReference>
<dbReference type="eggNOG" id="KOG3280">
    <property type="taxonomic scope" value="Eukaryota"/>
</dbReference>
<dbReference type="AlphaFoldDB" id="M1VMQ6"/>
<dbReference type="Gramene" id="CMT508CT">
    <property type="protein sequence ID" value="CMT508CT"/>
    <property type="gene ID" value="CMT508C"/>
</dbReference>
<dbReference type="OMA" id="EHKRINT"/>
<evidence type="ECO:0000313" key="8">
    <source>
        <dbReference type="EMBL" id="BAM83433.1"/>
    </source>
</evidence>
<evidence type="ECO:0000256" key="3">
    <source>
        <dbReference type="ARBA" id="ARBA00023274"/>
    </source>
</evidence>
<evidence type="ECO:0000256" key="5">
    <source>
        <dbReference type="ARBA" id="ARBA00077677"/>
    </source>
</evidence>
<dbReference type="GO" id="GO:0022625">
    <property type="term" value="C:cytosolic large ribosomal subunit"/>
    <property type="evidence" value="ECO:0007669"/>
    <property type="project" value="TreeGrafter"/>
</dbReference>
<keyword evidence="3 7" id="KW-0687">Ribonucleoprotein</keyword>
<dbReference type="GeneID" id="16997703"/>
<dbReference type="Proteomes" id="UP000007014">
    <property type="component" value="Chromosome 20"/>
</dbReference>
<dbReference type="InterPro" id="IPR036373">
    <property type="entry name" value="Ribosomal_bL17_sf"/>
</dbReference>
<evidence type="ECO:0000256" key="1">
    <source>
        <dbReference type="ARBA" id="ARBA00008777"/>
    </source>
</evidence>
<dbReference type="OrthoDB" id="275000at2759"/>
<dbReference type="EMBL" id="AP006502">
    <property type="protein sequence ID" value="BAM83433.1"/>
    <property type="molecule type" value="Genomic_DNA"/>
</dbReference>
<evidence type="ECO:0000256" key="7">
    <source>
        <dbReference type="RuleBase" id="RU000660"/>
    </source>
</evidence>
<dbReference type="HAMAP" id="MF_01368">
    <property type="entry name" value="Ribosomal_bL17"/>
    <property type="match status" value="1"/>
</dbReference>
<evidence type="ECO:0000256" key="2">
    <source>
        <dbReference type="ARBA" id="ARBA00022980"/>
    </source>
</evidence>
<evidence type="ECO:0000256" key="6">
    <source>
        <dbReference type="ARBA" id="ARBA00082728"/>
    </source>
</evidence>
<dbReference type="PANTHER" id="PTHR14413">
    <property type="entry name" value="RIBOSOMAL PROTEIN L17"/>
    <property type="match status" value="1"/>
</dbReference>
<name>M1VMQ6_CYAM1</name>
<sequence>MKHRINLRKLGRDSAHRLALLRNLVSSLIEHESIETTVAKAKELRRVADKMVTLGKRGDGLSRIRALGFVRGPHLVQKLFRTLAERYRERNGGYTRVMRSRNRRGDNAPMAIVELVDSPKGVIRRPLEHYQRSEQRQSV</sequence>
<dbReference type="PROSITE" id="PS01167">
    <property type="entry name" value="RIBOSOMAL_L17"/>
    <property type="match status" value="1"/>
</dbReference>